<accession>A0A2P2JB79</accession>
<dbReference type="GO" id="GO:0005737">
    <property type="term" value="C:cytoplasm"/>
    <property type="evidence" value="ECO:0007669"/>
    <property type="project" value="UniProtKB-ARBA"/>
</dbReference>
<dbReference type="InterPro" id="IPR055411">
    <property type="entry name" value="LRR_FXL15/At3g58940/PEG3-like"/>
</dbReference>
<dbReference type="InterPro" id="IPR036047">
    <property type="entry name" value="F-box-like_dom_sf"/>
</dbReference>
<dbReference type="AlphaFoldDB" id="A0A2P2JB79"/>
<protein>
    <submittedName>
        <fullName evidence="4">Uncharacterized protein</fullName>
    </submittedName>
</protein>
<dbReference type="Gene3D" id="3.80.10.10">
    <property type="entry name" value="Ribonuclease Inhibitor"/>
    <property type="match status" value="1"/>
</dbReference>
<dbReference type="SMART" id="SM00367">
    <property type="entry name" value="LRR_CC"/>
    <property type="match status" value="7"/>
</dbReference>
<dbReference type="FunFam" id="1.20.1280.50:FF:000005">
    <property type="entry name" value="F-box/LRR-repeat protein 3 isoform X1"/>
    <property type="match status" value="1"/>
</dbReference>
<sequence>MGQSISSASDGARYLVPPVVTSSRASLDFEEEMGADEDYTQDIPDECVAHIFQFLGGGDRKRCSLVCRRWLRVEGQSRYRLSLNAQSEILSFLPCLFSRFDSVTKLALRCDRKSISLNDDGLVNVLIRCSNLTRLKLRGCREITDVGMAALAQNCKSLKKLSCGSCAFGAKGLNAVLDHCTALEELSIKRLRGIHDRDEPIGPGAASSSLKSICLKELVNGYCLEPLVIGCKKLKTLKIIRCLGDWEKVLEEIGNGNGSSFLIEVHLERLQVSDFGLAAISKCVNVEILHIGKTPECSDSGLISVAENCKLLRKLHIDGWRINRIGDDGLIAIAKHCKNLLELILIGVNATHLSLAAIAADCQKLERLALCGSASIGDSEIMCIAAKCLALKKLCIKGCAVSNDGIVALAYGCPNLVKVKVKKCRGVTSDVVGWLRERKSSFIVNFDPCEIEGLDASASDIGQESGLDLPVMGAEVGLADGSSRSTGRLALLAKFGLFSSRRLVPCAFNRWSSNGDGSSSNL</sequence>
<evidence type="ECO:0000313" key="4">
    <source>
        <dbReference type="EMBL" id="MBW90711.1"/>
    </source>
</evidence>
<dbReference type="FunFam" id="3.80.10.10:FF:000449">
    <property type="entry name" value="F-box protein SKIP2"/>
    <property type="match status" value="1"/>
</dbReference>
<dbReference type="SUPFAM" id="SSF81383">
    <property type="entry name" value="F-box domain"/>
    <property type="match status" value="1"/>
</dbReference>
<dbReference type="Gene3D" id="1.20.1280.50">
    <property type="match status" value="1"/>
</dbReference>
<reference evidence="4" key="1">
    <citation type="submission" date="2018-02" db="EMBL/GenBank/DDBJ databases">
        <title>Rhizophora mucronata_Transcriptome.</title>
        <authorList>
            <person name="Meera S.P."/>
            <person name="Sreeshan A."/>
            <person name="Augustine A."/>
        </authorList>
    </citation>
    <scope>NUCLEOTIDE SEQUENCE</scope>
    <source>
        <tissue evidence="4">Leaf</tissue>
    </source>
</reference>
<organism evidence="4">
    <name type="scientific">Rhizophora mucronata</name>
    <name type="common">Asiatic mangrove</name>
    <dbReference type="NCBI Taxonomy" id="61149"/>
    <lineage>
        <taxon>Eukaryota</taxon>
        <taxon>Viridiplantae</taxon>
        <taxon>Streptophyta</taxon>
        <taxon>Embryophyta</taxon>
        <taxon>Tracheophyta</taxon>
        <taxon>Spermatophyta</taxon>
        <taxon>Magnoliopsida</taxon>
        <taxon>eudicotyledons</taxon>
        <taxon>Gunneridae</taxon>
        <taxon>Pentapetalae</taxon>
        <taxon>rosids</taxon>
        <taxon>fabids</taxon>
        <taxon>Malpighiales</taxon>
        <taxon>Rhizophoraceae</taxon>
        <taxon>Rhizophora</taxon>
    </lineage>
</organism>
<dbReference type="Pfam" id="PF25372">
    <property type="entry name" value="DUF7885"/>
    <property type="match status" value="1"/>
</dbReference>
<feature type="domain" description="F-box" evidence="1">
    <location>
        <begin position="41"/>
        <end position="72"/>
    </location>
</feature>
<feature type="domain" description="F-box/LRR-repeat protein 15-like leucin rich repeat" evidence="3">
    <location>
        <begin position="271"/>
        <end position="434"/>
    </location>
</feature>
<dbReference type="PANTHER" id="PTHR13318:SF133">
    <property type="entry name" value="F-BOX PROTEIN SKIP2"/>
    <property type="match status" value="1"/>
</dbReference>
<evidence type="ECO:0000259" key="2">
    <source>
        <dbReference type="Pfam" id="PF24758"/>
    </source>
</evidence>
<evidence type="ECO:0000259" key="1">
    <source>
        <dbReference type="Pfam" id="PF12937"/>
    </source>
</evidence>
<dbReference type="Pfam" id="PF12937">
    <property type="entry name" value="F-box-like"/>
    <property type="match status" value="1"/>
</dbReference>
<dbReference type="GO" id="GO:0031146">
    <property type="term" value="P:SCF-dependent proteasomal ubiquitin-dependent protein catabolic process"/>
    <property type="evidence" value="ECO:0007669"/>
    <property type="project" value="TreeGrafter"/>
</dbReference>
<dbReference type="InterPro" id="IPR057207">
    <property type="entry name" value="FBXL15_LRR"/>
</dbReference>
<proteinExistence type="predicted"/>
<dbReference type="InterPro" id="IPR032675">
    <property type="entry name" value="LRR_dom_sf"/>
</dbReference>
<name>A0A2P2JB79_RHIMU</name>
<feature type="domain" description="F-box/LRR-repeat protein 15/At3g58940/PEG3-like LRR" evidence="2">
    <location>
        <begin position="103"/>
        <end position="197"/>
    </location>
</feature>
<dbReference type="SUPFAM" id="SSF52047">
    <property type="entry name" value="RNI-like"/>
    <property type="match status" value="1"/>
</dbReference>
<dbReference type="CDD" id="cd22159">
    <property type="entry name" value="F-box_AtTIR1-like"/>
    <property type="match status" value="1"/>
</dbReference>
<dbReference type="InterPro" id="IPR006553">
    <property type="entry name" value="Leu-rich_rpt_Cys-con_subtyp"/>
</dbReference>
<dbReference type="EMBL" id="GGEC01010228">
    <property type="protein sequence ID" value="MBW90711.1"/>
    <property type="molecule type" value="Transcribed_RNA"/>
</dbReference>
<dbReference type="PANTHER" id="PTHR13318">
    <property type="entry name" value="PARTNER OF PAIRED, ISOFORM B-RELATED"/>
    <property type="match status" value="1"/>
</dbReference>
<dbReference type="GO" id="GO:0019005">
    <property type="term" value="C:SCF ubiquitin ligase complex"/>
    <property type="evidence" value="ECO:0007669"/>
    <property type="project" value="TreeGrafter"/>
</dbReference>
<dbReference type="Pfam" id="PF24758">
    <property type="entry name" value="LRR_At5g56370"/>
    <property type="match status" value="1"/>
</dbReference>
<dbReference type="InterPro" id="IPR001810">
    <property type="entry name" value="F-box_dom"/>
</dbReference>
<evidence type="ECO:0000259" key="3">
    <source>
        <dbReference type="Pfam" id="PF25372"/>
    </source>
</evidence>